<gene>
    <name evidence="4" type="ORF">D9753_11200</name>
</gene>
<dbReference type="OrthoDB" id="190168at2"/>
<dbReference type="SUPFAM" id="SSF56214">
    <property type="entry name" value="4'-phosphopantetheinyl transferase"/>
    <property type="match status" value="1"/>
</dbReference>
<evidence type="ECO:0000256" key="1">
    <source>
        <dbReference type="ARBA" id="ARBA00022679"/>
    </source>
</evidence>
<accession>A0A3G2JAQ3</accession>
<evidence type="ECO:0000313" key="5">
    <source>
        <dbReference type="Proteomes" id="UP000268329"/>
    </source>
</evidence>
<organism evidence="4 5">
    <name type="scientific">Streptomyces dangxiongensis</name>
    <dbReference type="NCBI Taxonomy" id="1442032"/>
    <lineage>
        <taxon>Bacteria</taxon>
        <taxon>Bacillati</taxon>
        <taxon>Actinomycetota</taxon>
        <taxon>Actinomycetes</taxon>
        <taxon>Kitasatosporales</taxon>
        <taxon>Streptomycetaceae</taxon>
        <taxon>Streptomyces</taxon>
    </lineage>
</organism>
<keyword evidence="1 4" id="KW-0808">Transferase</keyword>
<name>A0A3G2JAQ3_9ACTN</name>
<dbReference type="Gene3D" id="3.90.470.20">
    <property type="entry name" value="4'-phosphopantetheinyl transferase domain"/>
    <property type="match status" value="2"/>
</dbReference>
<dbReference type="InterPro" id="IPR008278">
    <property type="entry name" value="4-PPantetheinyl_Trfase_dom"/>
</dbReference>
<dbReference type="InterPro" id="IPR037143">
    <property type="entry name" value="4-PPantetheinyl_Trfase_dom_sf"/>
</dbReference>
<protein>
    <submittedName>
        <fullName evidence="4">4'-phosphopantetheinyl transferase superfamily protein</fullName>
    </submittedName>
</protein>
<keyword evidence="5" id="KW-1185">Reference proteome</keyword>
<sequence length="225" mass="23706">MTAPAAPHTTGPPGTTRMTVMWGEAARGDERRVTHAQLIASAARMLRSPAGRIQVAHEPGGRPRLTGPARGLRVSLSHGDGVGAVALGRGPAALGVDIEPVRPLPATALARRWLGDTPADWIAALPRHERDEAFLALWTRKEAVGKARGHGLRRGGLTRPVAVPADWPPTRPPGRRLPFPSGSDTVTTVVIPAGRTRAVLSIAVSGRPAAPLVADLGDWRTVAFR</sequence>
<dbReference type="GO" id="GO:0008897">
    <property type="term" value="F:holo-[acyl-carrier-protein] synthase activity"/>
    <property type="evidence" value="ECO:0007669"/>
    <property type="project" value="InterPro"/>
</dbReference>
<dbReference type="AlphaFoldDB" id="A0A3G2JAQ3"/>
<feature type="region of interest" description="Disordered" evidence="2">
    <location>
        <begin position="149"/>
        <end position="181"/>
    </location>
</feature>
<dbReference type="KEGG" id="sdd:D9753_11200"/>
<dbReference type="Proteomes" id="UP000268329">
    <property type="component" value="Chromosome"/>
</dbReference>
<dbReference type="EMBL" id="CP033073">
    <property type="protein sequence ID" value="AYN39390.1"/>
    <property type="molecule type" value="Genomic_DNA"/>
</dbReference>
<dbReference type="RefSeq" id="WP_121786882.1">
    <property type="nucleotide sequence ID" value="NZ_CP033073.1"/>
</dbReference>
<dbReference type="Pfam" id="PF01648">
    <property type="entry name" value="ACPS"/>
    <property type="match status" value="1"/>
</dbReference>
<evidence type="ECO:0000259" key="3">
    <source>
        <dbReference type="Pfam" id="PF01648"/>
    </source>
</evidence>
<reference evidence="4 5" key="1">
    <citation type="submission" date="2018-10" db="EMBL/GenBank/DDBJ databases">
        <title>The genome of Streptomyces dangxiongensis Z022.</title>
        <authorList>
            <person name="Zhang B."/>
        </authorList>
    </citation>
    <scope>NUCLEOTIDE SEQUENCE [LARGE SCALE GENOMIC DNA]</scope>
    <source>
        <strain evidence="4 5">Z022</strain>
    </source>
</reference>
<dbReference type="GO" id="GO:0000287">
    <property type="term" value="F:magnesium ion binding"/>
    <property type="evidence" value="ECO:0007669"/>
    <property type="project" value="InterPro"/>
</dbReference>
<proteinExistence type="predicted"/>
<evidence type="ECO:0000313" key="4">
    <source>
        <dbReference type="EMBL" id="AYN39390.1"/>
    </source>
</evidence>
<feature type="domain" description="4'-phosphopantetheinyl transferase" evidence="3">
    <location>
        <begin position="94"/>
        <end position="154"/>
    </location>
</feature>
<evidence type="ECO:0000256" key="2">
    <source>
        <dbReference type="SAM" id="MobiDB-lite"/>
    </source>
</evidence>